<keyword evidence="6" id="KW-0325">Glycoprotein</keyword>
<dbReference type="Gene3D" id="3.20.20.80">
    <property type="entry name" value="Glycosidases"/>
    <property type="match status" value="1"/>
</dbReference>
<dbReference type="PANTHER" id="PTHR23421">
    <property type="entry name" value="BETA-GALACTOSIDASE RELATED"/>
    <property type="match status" value="1"/>
</dbReference>
<dbReference type="Pfam" id="PF10435">
    <property type="entry name" value="BetaGal_dom2"/>
    <property type="match status" value="1"/>
</dbReference>
<comment type="catalytic activity">
    <reaction evidence="1 8">
        <text>Hydrolysis of terminal non-reducing beta-D-galactose residues in beta-D-galactosides.</text>
        <dbReference type="EC" id="3.2.1.23"/>
    </reaction>
</comment>
<dbReference type="InterPro" id="IPR017853">
    <property type="entry name" value="GH"/>
</dbReference>
<dbReference type="Proteomes" id="UP001365542">
    <property type="component" value="Unassembled WGS sequence"/>
</dbReference>
<evidence type="ECO:0000256" key="2">
    <source>
        <dbReference type="ARBA" id="ARBA00009809"/>
    </source>
</evidence>
<dbReference type="Gene3D" id="2.60.390.10">
    <property type="entry name" value="Beta-galactosidase, domain 3"/>
    <property type="match status" value="1"/>
</dbReference>
<dbReference type="InterPro" id="IPR018954">
    <property type="entry name" value="Betagal_dom2"/>
</dbReference>
<keyword evidence="7 8" id="KW-0326">Glycosidase</keyword>
<proteinExistence type="inferred from homology"/>
<evidence type="ECO:0000256" key="8">
    <source>
        <dbReference type="RuleBase" id="RU000675"/>
    </source>
</evidence>
<keyword evidence="4 10" id="KW-0732">Signal</keyword>
<dbReference type="InterPro" id="IPR025300">
    <property type="entry name" value="BetaGal_jelly_roll_dom"/>
</dbReference>
<feature type="chain" id="PRO_5043754385" description="Beta-galactosidase" evidence="10">
    <location>
        <begin position="19"/>
        <end position="988"/>
    </location>
</feature>
<dbReference type="PROSITE" id="PS01182">
    <property type="entry name" value="GLYCOSYL_HYDROL_F35"/>
    <property type="match status" value="1"/>
</dbReference>
<dbReference type="Gene3D" id="2.60.120.260">
    <property type="entry name" value="Galactose-binding domain-like"/>
    <property type="match status" value="2"/>
</dbReference>
<feature type="signal peptide" evidence="10">
    <location>
        <begin position="1"/>
        <end position="18"/>
    </location>
</feature>
<accession>A0AAV9XAH3</accession>
<evidence type="ECO:0000256" key="6">
    <source>
        <dbReference type="ARBA" id="ARBA00023180"/>
    </source>
</evidence>
<dbReference type="FunFam" id="3.20.20.80:FF:000040">
    <property type="entry name" value="Beta-galactosidase A"/>
    <property type="match status" value="1"/>
</dbReference>
<gene>
    <name evidence="12" type="ORF">TWF694_010635</name>
</gene>
<dbReference type="SUPFAM" id="SSF51011">
    <property type="entry name" value="Glycosyl hydrolase domain"/>
    <property type="match status" value="1"/>
</dbReference>
<dbReference type="GO" id="GO:0005975">
    <property type="term" value="P:carbohydrate metabolic process"/>
    <property type="evidence" value="ECO:0007669"/>
    <property type="project" value="InterPro"/>
</dbReference>
<dbReference type="InterPro" id="IPR037110">
    <property type="entry name" value="Betagal_dom2_sf"/>
</dbReference>
<dbReference type="InterPro" id="IPR008979">
    <property type="entry name" value="Galactose-bd-like_sf"/>
</dbReference>
<comment type="similarity">
    <text evidence="2 9">Belongs to the glycosyl hydrolase 35 family.</text>
</comment>
<evidence type="ECO:0000256" key="5">
    <source>
        <dbReference type="ARBA" id="ARBA00022801"/>
    </source>
</evidence>
<evidence type="ECO:0000313" key="13">
    <source>
        <dbReference type="Proteomes" id="UP001365542"/>
    </source>
</evidence>
<dbReference type="PRINTS" id="PR00742">
    <property type="entry name" value="GLHYDRLASE35"/>
</dbReference>
<dbReference type="Gene3D" id="2.102.20.10">
    <property type="entry name" value="Beta-galactosidase, domain 2"/>
    <property type="match status" value="1"/>
</dbReference>
<dbReference type="SUPFAM" id="SSF51445">
    <property type="entry name" value="(Trans)glycosidases"/>
    <property type="match status" value="1"/>
</dbReference>
<reference evidence="12 13" key="1">
    <citation type="submission" date="2019-10" db="EMBL/GenBank/DDBJ databases">
        <authorList>
            <person name="Palmer J.M."/>
        </authorList>
    </citation>
    <scope>NUCLEOTIDE SEQUENCE [LARGE SCALE GENOMIC DNA]</scope>
    <source>
        <strain evidence="12 13">TWF694</strain>
    </source>
</reference>
<dbReference type="EMBL" id="JAVHJO010000007">
    <property type="protein sequence ID" value="KAK6539095.1"/>
    <property type="molecule type" value="Genomic_DNA"/>
</dbReference>
<evidence type="ECO:0000256" key="9">
    <source>
        <dbReference type="RuleBase" id="RU003679"/>
    </source>
</evidence>
<dbReference type="SUPFAM" id="SSF117100">
    <property type="entry name" value="Beta-galactosidase LacA, domain 3"/>
    <property type="match status" value="1"/>
</dbReference>
<evidence type="ECO:0000313" key="12">
    <source>
        <dbReference type="EMBL" id="KAK6539095.1"/>
    </source>
</evidence>
<evidence type="ECO:0000256" key="4">
    <source>
        <dbReference type="ARBA" id="ARBA00022729"/>
    </source>
</evidence>
<evidence type="ECO:0000256" key="3">
    <source>
        <dbReference type="ARBA" id="ARBA00012756"/>
    </source>
</evidence>
<organism evidence="12 13">
    <name type="scientific">Orbilia ellipsospora</name>
    <dbReference type="NCBI Taxonomy" id="2528407"/>
    <lineage>
        <taxon>Eukaryota</taxon>
        <taxon>Fungi</taxon>
        <taxon>Dikarya</taxon>
        <taxon>Ascomycota</taxon>
        <taxon>Pezizomycotina</taxon>
        <taxon>Orbiliomycetes</taxon>
        <taxon>Orbiliales</taxon>
        <taxon>Orbiliaceae</taxon>
        <taxon>Orbilia</taxon>
    </lineage>
</organism>
<keyword evidence="13" id="KW-1185">Reference proteome</keyword>
<comment type="caution">
    <text evidence="12">The sequence shown here is derived from an EMBL/GenBank/DDBJ whole genome shotgun (WGS) entry which is preliminary data.</text>
</comment>
<dbReference type="EC" id="3.2.1.23" evidence="3 8"/>
<protein>
    <recommendedName>
        <fullName evidence="3 8">Beta-galactosidase</fullName>
        <ecNumber evidence="3 8">3.2.1.23</ecNumber>
    </recommendedName>
</protein>
<name>A0AAV9XAH3_9PEZI</name>
<dbReference type="AlphaFoldDB" id="A0AAV9XAH3"/>
<evidence type="ECO:0000256" key="1">
    <source>
        <dbReference type="ARBA" id="ARBA00001412"/>
    </source>
</evidence>
<dbReference type="GO" id="GO:0004565">
    <property type="term" value="F:beta-galactosidase activity"/>
    <property type="evidence" value="ECO:0007669"/>
    <property type="project" value="UniProtKB-EC"/>
</dbReference>
<evidence type="ECO:0000259" key="11">
    <source>
        <dbReference type="SMART" id="SM01029"/>
    </source>
</evidence>
<dbReference type="InterPro" id="IPR019801">
    <property type="entry name" value="Glyco_hydro_35_CS"/>
</dbReference>
<sequence length="988" mass="108644">MIYSTVLKAALLAAAAQAAVIPSSSPSGLRVRQIGNGQDVVTWDKYSFYVDGERVMIYSGEVHPFRNPVQDLHLDILQKVKALGFNAVSVYIHWGLVEYERGKFNWDGVFDLQPFFDAAKAAGLWVIVRPGPYINGESTGGGLPGWGVRVEGQWRNSNANYTAAWEPYISSVGKIIAKNQITKGGPVILTQPENEYSAFMYPDGSLNPDEDLLYEKQLLDAFADAGIEVPTFCNDAWIGGHFLSVDVYGYDNYPAGFDCLNPITSWPDPPDYFYSSHNDVAPNTPNLIAEFQGGSFDSWGGTTFEQCYKDLGPEMVRVYNKNTYASATHLLNIYMMYGGTNWGHLSHPGGYSSYDYAAAIAEDRTLREKYYELKLQANFLMVSPAYLTSVPVDVRNLATNGSNITITELWDEVGKNQRFYILRQTKVQEFTNSKFKVDVQTSAGQITVPQLGNAVYSLPAQDSKILITDYPAGPVDILYSTLEVLTWKVIDGKTVIILYGNTGESGETAILTKTSYKVDVRSGKSSTVSSKQTSTSLTLQFVVGEQTVVALGDDILLYVVDRVNAYNFWVPDVNLKKDLPVIIKAGYLLRTATFSGNTLALTGDTNGTTVFEVIAPKSVQAYTWNGGSLDVSLTRWETQEGRYRTKTPRVDMPDLARVKWKYINSLPEISGNYDDSKWVTADNTYTPNPTKPTTPVILYASDYGFHSGNILWRGHFTASGGENLFNLTIQGGNAFGYSIWDNDKYLGSFAGSAVPSADNGSYVLTEWIKGSSHVITILQDHMGLEQSWFGGQENFKLSRGLSDYSFGGATPILKHWKVTGNLGGEKFVDWARGGLNEGGLFAVRKGYHLPGLDDSLWASKSPLKGVTGPGVEFYRATFDLNIPDGVDYPMSVDIGSSATLALRVEIYVNGWQFGKYIGNIGPQKSFPVPQGILNYKGENTIALSLWSLEDNGAALESIDLVLRSQLEGGVGTVKNSVAPDFEERPGAY</sequence>
<dbReference type="SMART" id="SM01029">
    <property type="entry name" value="BetaGal_dom2"/>
    <property type="match status" value="1"/>
</dbReference>
<dbReference type="Pfam" id="PF01301">
    <property type="entry name" value="Glyco_hydro_35"/>
    <property type="match status" value="1"/>
</dbReference>
<dbReference type="InterPro" id="IPR036833">
    <property type="entry name" value="BetaGal_dom3_sf"/>
</dbReference>
<dbReference type="SUPFAM" id="SSF49785">
    <property type="entry name" value="Galactose-binding domain-like"/>
    <property type="match status" value="2"/>
</dbReference>
<dbReference type="InterPro" id="IPR001944">
    <property type="entry name" value="Glycoside_Hdrlase_35"/>
</dbReference>
<evidence type="ECO:0000256" key="10">
    <source>
        <dbReference type="SAM" id="SignalP"/>
    </source>
</evidence>
<dbReference type="InterPro" id="IPR025972">
    <property type="entry name" value="BetaGal_dom3"/>
</dbReference>
<feature type="domain" description="Beta-galactosidase" evidence="11">
    <location>
        <begin position="386"/>
        <end position="568"/>
    </location>
</feature>
<keyword evidence="5 8" id="KW-0378">Hydrolase</keyword>
<dbReference type="InterPro" id="IPR031330">
    <property type="entry name" value="Gly_Hdrlase_35_cat"/>
</dbReference>
<evidence type="ECO:0000256" key="7">
    <source>
        <dbReference type="ARBA" id="ARBA00023295"/>
    </source>
</evidence>
<dbReference type="Pfam" id="PF13364">
    <property type="entry name" value="BetaGal_ABD2"/>
    <property type="match status" value="2"/>
</dbReference>
<dbReference type="Pfam" id="PF13363">
    <property type="entry name" value="BetaGal_dom3"/>
    <property type="match status" value="1"/>
</dbReference>